<reference evidence="2 3" key="1">
    <citation type="submission" date="2017-11" db="EMBL/GenBank/DDBJ databases">
        <title>De-novo sequencing of pomegranate (Punica granatum L.) genome.</title>
        <authorList>
            <person name="Akparov Z."/>
            <person name="Amiraslanov A."/>
            <person name="Hajiyeva S."/>
            <person name="Abbasov M."/>
            <person name="Kaur K."/>
            <person name="Hamwieh A."/>
            <person name="Solovyev V."/>
            <person name="Salamov A."/>
            <person name="Braich B."/>
            <person name="Kosarev P."/>
            <person name="Mahmoud A."/>
            <person name="Hajiyev E."/>
            <person name="Babayeva S."/>
            <person name="Izzatullayeva V."/>
            <person name="Mammadov A."/>
            <person name="Mammadov A."/>
            <person name="Sharifova S."/>
            <person name="Ojaghi J."/>
            <person name="Eynullazada K."/>
            <person name="Bayramov B."/>
            <person name="Abdulazimova A."/>
            <person name="Shahmuradov I."/>
        </authorList>
    </citation>
    <scope>NUCLEOTIDE SEQUENCE [LARGE SCALE GENOMIC DNA]</scope>
    <source>
        <strain evidence="3">cv. AG2017</strain>
        <tissue evidence="2">Leaf</tissue>
    </source>
</reference>
<name>A0A2I0KDI1_PUNGR</name>
<dbReference type="EMBL" id="PGOL01000666">
    <property type="protein sequence ID" value="PKI66591.1"/>
    <property type="molecule type" value="Genomic_DNA"/>
</dbReference>
<feature type="region of interest" description="Disordered" evidence="1">
    <location>
        <begin position="1"/>
        <end position="63"/>
    </location>
</feature>
<evidence type="ECO:0000313" key="3">
    <source>
        <dbReference type="Proteomes" id="UP000233551"/>
    </source>
</evidence>
<evidence type="ECO:0000313" key="2">
    <source>
        <dbReference type="EMBL" id="PKI66591.1"/>
    </source>
</evidence>
<sequence>MQGRNPKVNTGPEADVRSKPNAVNARPKPDAGLEPDAGTKPDAVNAGPEPDARPKPNAVNAGDLSVIKPSVDEVDHVVTEYTPFAFCGGSVRSSCVGGLCRGAGGRPSKASLTKTTGKSA</sequence>
<gene>
    <name evidence="2" type="ORF">CRG98_013015</name>
</gene>
<dbReference type="AlphaFoldDB" id="A0A2I0KDI1"/>
<protein>
    <submittedName>
        <fullName evidence="2">Uncharacterized protein</fullName>
    </submittedName>
</protein>
<keyword evidence="3" id="KW-1185">Reference proteome</keyword>
<evidence type="ECO:0000256" key="1">
    <source>
        <dbReference type="SAM" id="MobiDB-lite"/>
    </source>
</evidence>
<proteinExistence type="predicted"/>
<accession>A0A2I0KDI1</accession>
<comment type="caution">
    <text evidence="2">The sequence shown here is derived from an EMBL/GenBank/DDBJ whole genome shotgun (WGS) entry which is preliminary data.</text>
</comment>
<dbReference type="Proteomes" id="UP000233551">
    <property type="component" value="Unassembled WGS sequence"/>
</dbReference>
<organism evidence="2 3">
    <name type="scientific">Punica granatum</name>
    <name type="common">Pomegranate</name>
    <dbReference type="NCBI Taxonomy" id="22663"/>
    <lineage>
        <taxon>Eukaryota</taxon>
        <taxon>Viridiplantae</taxon>
        <taxon>Streptophyta</taxon>
        <taxon>Embryophyta</taxon>
        <taxon>Tracheophyta</taxon>
        <taxon>Spermatophyta</taxon>
        <taxon>Magnoliopsida</taxon>
        <taxon>eudicotyledons</taxon>
        <taxon>Gunneridae</taxon>
        <taxon>Pentapetalae</taxon>
        <taxon>rosids</taxon>
        <taxon>malvids</taxon>
        <taxon>Myrtales</taxon>
        <taxon>Lythraceae</taxon>
        <taxon>Punica</taxon>
    </lineage>
</organism>